<protein>
    <submittedName>
        <fullName evidence="1">Uncharacterized protein</fullName>
    </submittedName>
</protein>
<proteinExistence type="predicted"/>
<gene>
    <name evidence="1" type="ORF">E2C01_029464</name>
</gene>
<evidence type="ECO:0000313" key="1">
    <source>
        <dbReference type="EMBL" id="MPC36019.1"/>
    </source>
</evidence>
<dbReference type="EMBL" id="VSRR010003408">
    <property type="protein sequence ID" value="MPC36019.1"/>
    <property type="molecule type" value="Genomic_DNA"/>
</dbReference>
<accession>A0A5B7ESA7</accession>
<dbReference type="Proteomes" id="UP000324222">
    <property type="component" value="Unassembled WGS sequence"/>
</dbReference>
<organism evidence="1 2">
    <name type="scientific">Portunus trituberculatus</name>
    <name type="common">Swimming crab</name>
    <name type="synonym">Neptunus trituberculatus</name>
    <dbReference type="NCBI Taxonomy" id="210409"/>
    <lineage>
        <taxon>Eukaryota</taxon>
        <taxon>Metazoa</taxon>
        <taxon>Ecdysozoa</taxon>
        <taxon>Arthropoda</taxon>
        <taxon>Crustacea</taxon>
        <taxon>Multicrustacea</taxon>
        <taxon>Malacostraca</taxon>
        <taxon>Eumalacostraca</taxon>
        <taxon>Eucarida</taxon>
        <taxon>Decapoda</taxon>
        <taxon>Pleocyemata</taxon>
        <taxon>Brachyura</taxon>
        <taxon>Eubrachyura</taxon>
        <taxon>Portunoidea</taxon>
        <taxon>Portunidae</taxon>
        <taxon>Portuninae</taxon>
        <taxon>Portunus</taxon>
    </lineage>
</organism>
<sequence length="31" mass="3562">MFTVDWINTFPIKGVVFWKCGDDQTNLNANS</sequence>
<reference evidence="1 2" key="1">
    <citation type="submission" date="2019-05" db="EMBL/GenBank/DDBJ databases">
        <title>Another draft genome of Portunus trituberculatus and its Hox gene families provides insights of decapod evolution.</title>
        <authorList>
            <person name="Jeong J.-H."/>
            <person name="Song I."/>
            <person name="Kim S."/>
            <person name="Choi T."/>
            <person name="Kim D."/>
            <person name="Ryu S."/>
            <person name="Kim W."/>
        </authorList>
    </citation>
    <scope>NUCLEOTIDE SEQUENCE [LARGE SCALE GENOMIC DNA]</scope>
    <source>
        <tissue evidence="1">Muscle</tissue>
    </source>
</reference>
<keyword evidence="2" id="KW-1185">Reference proteome</keyword>
<comment type="caution">
    <text evidence="1">The sequence shown here is derived from an EMBL/GenBank/DDBJ whole genome shotgun (WGS) entry which is preliminary data.</text>
</comment>
<name>A0A5B7ESA7_PORTR</name>
<evidence type="ECO:0000313" key="2">
    <source>
        <dbReference type="Proteomes" id="UP000324222"/>
    </source>
</evidence>
<dbReference type="AlphaFoldDB" id="A0A5B7ESA7"/>